<dbReference type="InParanoid" id="B9SDS7"/>
<name>B9SDS7_RICCO</name>
<keyword evidence="2" id="KW-1185">Reference proteome</keyword>
<evidence type="ECO:0000313" key="1">
    <source>
        <dbReference type="EMBL" id="EEF38257.1"/>
    </source>
</evidence>
<dbReference type="Proteomes" id="UP000008311">
    <property type="component" value="Unassembled WGS sequence"/>
</dbReference>
<reference evidence="2" key="1">
    <citation type="journal article" date="2010" name="Nat. Biotechnol.">
        <title>Draft genome sequence of the oilseed species Ricinus communis.</title>
        <authorList>
            <person name="Chan A.P."/>
            <person name="Crabtree J."/>
            <person name="Zhao Q."/>
            <person name="Lorenzi H."/>
            <person name="Orvis J."/>
            <person name="Puiu D."/>
            <person name="Melake-Berhan A."/>
            <person name="Jones K.M."/>
            <person name="Redman J."/>
            <person name="Chen G."/>
            <person name="Cahoon E.B."/>
            <person name="Gedil M."/>
            <person name="Stanke M."/>
            <person name="Haas B.J."/>
            <person name="Wortman J.R."/>
            <person name="Fraser-Liggett C.M."/>
            <person name="Ravel J."/>
            <person name="Rabinowicz P.D."/>
        </authorList>
    </citation>
    <scope>NUCLEOTIDE SEQUENCE [LARGE SCALE GENOMIC DNA]</scope>
    <source>
        <strain evidence="2">cv. Hale</strain>
    </source>
</reference>
<protein>
    <submittedName>
        <fullName evidence="1">Uncharacterized protein</fullName>
    </submittedName>
</protein>
<dbReference type="EMBL" id="EQ973930">
    <property type="protein sequence ID" value="EEF38257.1"/>
    <property type="molecule type" value="Genomic_DNA"/>
</dbReference>
<dbReference type="AlphaFoldDB" id="B9SDS7"/>
<sequence>MVCCRNVFEALKSKVNPTGTLYLKGSGMLIFTEKRMFVLIFLRVFDLQLGVHSMLEYPTVIAPLFLGDAMGISLLNT</sequence>
<accession>B9SDS7</accession>
<evidence type="ECO:0000313" key="2">
    <source>
        <dbReference type="Proteomes" id="UP000008311"/>
    </source>
</evidence>
<gene>
    <name evidence="1" type="ORF">RCOM_1290930</name>
</gene>
<proteinExistence type="predicted"/>
<organism evidence="1 2">
    <name type="scientific">Ricinus communis</name>
    <name type="common">Castor bean</name>
    <dbReference type="NCBI Taxonomy" id="3988"/>
    <lineage>
        <taxon>Eukaryota</taxon>
        <taxon>Viridiplantae</taxon>
        <taxon>Streptophyta</taxon>
        <taxon>Embryophyta</taxon>
        <taxon>Tracheophyta</taxon>
        <taxon>Spermatophyta</taxon>
        <taxon>Magnoliopsida</taxon>
        <taxon>eudicotyledons</taxon>
        <taxon>Gunneridae</taxon>
        <taxon>Pentapetalae</taxon>
        <taxon>rosids</taxon>
        <taxon>fabids</taxon>
        <taxon>Malpighiales</taxon>
        <taxon>Euphorbiaceae</taxon>
        <taxon>Acalyphoideae</taxon>
        <taxon>Acalypheae</taxon>
        <taxon>Ricinus</taxon>
    </lineage>
</organism>